<gene>
    <name evidence="2" type="ORF">SLS53_005349</name>
</gene>
<name>A0AAN9U5S8_9PEZI</name>
<evidence type="ECO:0000313" key="3">
    <source>
        <dbReference type="Proteomes" id="UP001320245"/>
    </source>
</evidence>
<keyword evidence="3" id="KW-1185">Reference proteome</keyword>
<protein>
    <submittedName>
        <fullName evidence="2">Uncharacterized protein</fullName>
    </submittedName>
</protein>
<evidence type="ECO:0000313" key="2">
    <source>
        <dbReference type="EMBL" id="KAK7740506.1"/>
    </source>
</evidence>
<organism evidence="2 3">
    <name type="scientific">Cytospora paraplurivora</name>
    <dbReference type="NCBI Taxonomy" id="2898453"/>
    <lineage>
        <taxon>Eukaryota</taxon>
        <taxon>Fungi</taxon>
        <taxon>Dikarya</taxon>
        <taxon>Ascomycota</taxon>
        <taxon>Pezizomycotina</taxon>
        <taxon>Sordariomycetes</taxon>
        <taxon>Sordariomycetidae</taxon>
        <taxon>Diaporthales</taxon>
        <taxon>Cytosporaceae</taxon>
        <taxon>Cytospora</taxon>
    </lineage>
</organism>
<sequence length="231" mass="26488">MPRQLISEHQEHQVLRGRRSDNWGDWLEDLESATKATGCYDLFFPDMGAEWDEEDLVASRAEGTWQSLAWRLRSHTAVRILGAFISGPMWAYLLTRWPNEDPLIMRLTSVVDMAAEAYQSFQVAPATERERNKMLYELENGEAREYPSEVHFREAKEWLEVAVHLSTSKEAVEARKRARNGLSPLRLKLEAGQGQGQPLAEVPNSSARRRQRDNGEDSLEGPQRSRVKLEP</sequence>
<feature type="region of interest" description="Disordered" evidence="1">
    <location>
        <begin position="189"/>
        <end position="231"/>
    </location>
</feature>
<accession>A0AAN9U5S8</accession>
<dbReference type="AlphaFoldDB" id="A0AAN9U5S8"/>
<dbReference type="EMBL" id="JAJSPL020000020">
    <property type="protein sequence ID" value="KAK7740506.1"/>
    <property type="molecule type" value="Genomic_DNA"/>
</dbReference>
<evidence type="ECO:0000256" key="1">
    <source>
        <dbReference type="SAM" id="MobiDB-lite"/>
    </source>
</evidence>
<comment type="caution">
    <text evidence="2">The sequence shown here is derived from an EMBL/GenBank/DDBJ whole genome shotgun (WGS) entry which is preliminary data.</text>
</comment>
<dbReference type="Proteomes" id="UP001320245">
    <property type="component" value="Unassembled WGS sequence"/>
</dbReference>
<proteinExistence type="predicted"/>
<reference evidence="2 3" key="1">
    <citation type="journal article" date="2023" name="PLoS ONE">
        <title>Cytospora paraplurivora sp. nov. isolated from orchards with fruit tree decline syndrome in Ontario, Canada.</title>
        <authorList>
            <person name="Ilyukhin E."/>
            <person name="Nguyen H.D.T."/>
            <person name="Castle A.J."/>
            <person name="Ellouze W."/>
        </authorList>
    </citation>
    <scope>NUCLEOTIDE SEQUENCE [LARGE SCALE GENOMIC DNA]</scope>
    <source>
        <strain evidence="2 3">FDS-564</strain>
    </source>
</reference>